<gene>
    <name evidence="1" type="ORF">SAMN04487861_105102</name>
</gene>
<dbReference type="OrthoDB" id="9818059at2"/>
<reference evidence="1 2" key="1">
    <citation type="submission" date="2016-10" db="EMBL/GenBank/DDBJ databases">
        <authorList>
            <person name="de Groot N.N."/>
        </authorList>
    </citation>
    <scope>NUCLEOTIDE SEQUENCE [LARGE SCALE GENOMIC DNA]</scope>
    <source>
        <strain evidence="1 2">Z108</strain>
    </source>
</reference>
<protein>
    <submittedName>
        <fullName evidence="1">Uncharacterized protein</fullName>
    </submittedName>
</protein>
<evidence type="ECO:0000313" key="1">
    <source>
        <dbReference type="EMBL" id="SFH81983.1"/>
    </source>
</evidence>
<accession>A0A1I3D5G7</accession>
<name>A0A1I3D5G7_SELRU</name>
<dbReference type="RefSeq" id="WP_075442540.1">
    <property type="nucleotide sequence ID" value="NZ_FOQK01000005.1"/>
</dbReference>
<dbReference type="Proteomes" id="UP000183639">
    <property type="component" value="Unassembled WGS sequence"/>
</dbReference>
<organism evidence="1 2">
    <name type="scientific">Selenomonas ruminantium</name>
    <dbReference type="NCBI Taxonomy" id="971"/>
    <lineage>
        <taxon>Bacteria</taxon>
        <taxon>Bacillati</taxon>
        <taxon>Bacillota</taxon>
        <taxon>Negativicutes</taxon>
        <taxon>Selenomonadales</taxon>
        <taxon>Selenomonadaceae</taxon>
        <taxon>Selenomonas</taxon>
    </lineage>
</organism>
<evidence type="ECO:0000313" key="2">
    <source>
        <dbReference type="Proteomes" id="UP000183639"/>
    </source>
</evidence>
<dbReference type="AlphaFoldDB" id="A0A1I3D5G7"/>
<dbReference type="EMBL" id="FOQK01000005">
    <property type="protein sequence ID" value="SFH81983.1"/>
    <property type="molecule type" value="Genomic_DNA"/>
</dbReference>
<proteinExistence type="predicted"/>
<sequence length="281" mass="31357">MNEKEAITSVVAIGANTHRYLEKIKELMTLEETDVRDWNEMFEYGLKISQFNFISTNVDLNSSVIKEIINDIHVCFLIIDAGDSKSLNYTRQLGDYIRTLDCGLSIALVLGIYNNTLPSKDIIKELYSHVDVIIELDTLATDDSGKVIAAYNIIRGINSTLVKPLLCGFDLADLHLHLKSSGLLQVAWAIENSELDSSYSETLQIATQSALEVLKKRVIVEEVRSVFLFIEGRDTALDIIDIEKSIMMVNNTFPESVMEWVGSTSKTIGNEVRVLLGAAYA</sequence>